<feature type="compositionally biased region" description="Basic residues" evidence="1">
    <location>
        <begin position="1"/>
        <end position="13"/>
    </location>
</feature>
<feature type="compositionally biased region" description="Basic and acidic residues" evidence="1">
    <location>
        <begin position="38"/>
        <end position="51"/>
    </location>
</feature>
<evidence type="ECO:0000313" key="2">
    <source>
        <dbReference type="EnsemblMetazoa" id="PPA38912.1"/>
    </source>
</evidence>
<accession>A0A8R1UUA7</accession>
<reference evidence="2" key="2">
    <citation type="submission" date="2022-06" db="UniProtKB">
        <authorList>
            <consortium name="EnsemblMetazoa"/>
        </authorList>
    </citation>
    <scope>IDENTIFICATION</scope>
    <source>
        <strain evidence="2">PS312</strain>
    </source>
</reference>
<accession>A0A2A6BD50</accession>
<name>A0A2A6BD50_PRIPA</name>
<gene>
    <name evidence="2" type="primary">WBGene00277281</name>
</gene>
<organism evidence="2 3">
    <name type="scientific">Pristionchus pacificus</name>
    <name type="common">Parasitic nematode worm</name>
    <dbReference type="NCBI Taxonomy" id="54126"/>
    <lineage>
        <taxon>Eukaryota</taxon>
        <taxon>Metazoa</taxon>
        <taxon>Ecdysozoa</taxon>
        <taxon>Nematoda</taxon>
        <taxon>Chromadorea</taxon>
        <taxon>Rhabditida</taxon>
        <taxon>Rhabditina</taxon>
        <taxon>Diplogasteromorpha</taxon>
        <taxon>Diplogasteroidea</taxon>
        <taxon>Neodiplogasteridae</taxon>
        <taxon>Pristionchus</taxon>
    </lineage>
</organism>
<protein>
    <submittedName>
        <fullName evidence="2">Uncharacterized protein</fullName>
    </submittedName>
</protein>
<dbReference type="Proteomes" id="UP000005239">
    <property type="component" value="Unassembled WGS sequence"/>
</dbReference>
<proteinExistence type="predicted"/>
<feature type="region of interest" description="Disordered" evidence="1">
    <location>
        <begin position="1"/>
        <end position="71"/>
    </location>
</feature>
<evidence type="ECO:0000256" key="1">
    <source>
        <dbReference type="SAM" id="MobiDB-lite"/>
    </source>
</evidence>
<sequence>MKKKRIRRRRRKGKETSDDSTRGNETLRNNGKCARALIRVETDREDKRSGEEKDEEERTQEEELKKKGGEEMGRNEAESYFILDCQPDQNVNEYKPSVIRSTFDKWFRETKTTMSYMVKEVDERTGDLMKSSLPLCGPIMEILLSFCCVGGGVGRGCVKRRHLQWRIVHEEGKCTRRKKMKGTNLFHISPHPFFHAAPEHNRLINAPFPNYEDNRGAMSSFTAMNVHSVRRNPAHFPLSRVPNLGSTTKFLLSFPLPSHTVFRPGLKCGNSTRATNMV</sequence>
<reference evidence="3" key="1">
    <citation type="journal article" date="2008" name="Nat. Genet.">
        <title>The Pristionchus pacificus genome provides a unique perspective on nematode lifestyle and parasitism.</title>
        <authorList>
            <person name="Dieterich C."/>
            <person name="Clifton S.W."/>
            <person name="Schuster L.N."/>
            <person name="Chinwalla A."/>
            <person name="Delehaunty K."/>
            <person name="Dinkelacker I."/>
            <person name="Fulton L."/>
            <person name="Fulton R."/>
            <person name="Godfrey J."/>
            <person name="Minx P."/>
            <person name="Mitreva M."/>
            <person name="Roeseler W."/>
            <person name="Tian H."/>
            <person name="Witte H."/>
            <person name="Yang S.P."/>
            <person name="Wilson R.K."/>
            <person name="Sommer R.J."/>
        </authorList>
    </citation>
    <scope>NUCLEOTIDE SEQUENCE [LARGE SCALE GENOMIC DNA]</scope>
    <source>
        <strain evidence="3">PS312</strain>
    </source>
</reference>
<evidence type="ECO:0000313" key="3">
    <source>
        <dbReference type="Proteomes" id="UP000005239"/>
    </source>
</evidence>
<feature type="compositionally biased region" description="Basic and acidic residues" evidence="1">
    <location>
        <begin position="61"/>
        <end position="71"/>
    </location>
</feature>
<keyword evidence="3" id="KW-1185">Reference proteome</keyword>
<dbReference type="EnsemblMetazoa" id="PPA38912.1">
    <property type="protein sequence ID" value="PPA38912.1"/>
    <property type="gene ID" value="WBGene00277281"/>
</dbReference>
<dbReference type="AlphaFoldDB" id="A0A2A6BD50"/>